<comment type="similarity">
    <text evidence="2">Belongs to the EamA transporter family.</text>
</comment>
<gene>
    <name evidence="8" type="ORF">EDC22_102469</name>
</gene>
<feature type="transmembrane region" description="Helical" evidence="6">
    <location>
        <begin position="12"/>
        <end position="33"/>
    </location>
</feature>
<dbReference type="PANTHER" id="PTHR32322:SF2">
    <property type="entry name" value="EAMA DOMAIN-CONTAINING PROTEIN"/>
    <property type="match status" value="1"/>
</dbReference>
<keyword evidence="5 6" id="KW-0472">Membrane</keyword>
<organism evidence="8 9">
    <name type="scientific">Tepidamorphus gemmatus</name>
    <dbReference type="NCBI Taxonomy" id="747076"/>
    <lineage>
        <taxon>Bacteria</taxon>
        <taxon>Pseudomonadati</taxon>
        <taxon>Pseudomonadota</taxon>
        <taxon>Alphaproteobacteria</taxon>
        <taxon>Hyphomicrobiales</taxon>
        <taxon>Tepidamorphaceae</taxon>
        <taxon>Tepidamorphus</taxon>
    </lineage>
</organism>
<evidence type="ECO:0000256" key="4">
    <source>
        <dbReference type="ARBA" id="ARBA00022989"/>
    </source>
</evidence>
<feature type="transmembrane region" description="Helical" evidence="6">
    <location>
        <begin position="77"/>
        <end position="96"/>
    </location>
</feature>
<feature type="transmembrane region" description="Helical" evidence="6">
    <location>
        <begin position="132"/>
        <end position="149"/>
    </location>
</feature>
<dbReference type="InterPro" id="IPR037185">
    <property type="entry name" value="EmrE-like"/>
</dbReference>
<evidence type="ECO:0000313" key="9">
    <source>
        <dbReference type="Proteomes" id="UP000295678"/>
    </source>
</evidence>
<dbReference type="GO" id="GO:0016020">
    <property type="term" value="C:membrane"/>
    <property type="evidence" value="ECO:0007669"/>
    <property type="project" value="UniProtKB-SubCell"/>
</dbReference>
<keyword evidence="3 6" id="KW-0812">Transmembrane</keyword>
<accession>A0A4R3MJM8</accession>
<evidence type="ECO:0000256" key="6">
    <source>
        <dbReference type="SAM" id="Phobius"/>
    </source>
</evidence>
<protein>
    <submittedName>
        <fullName evidence="8">Drug/metabolite transporter (DMT)-like permease</fullName>
    </submittedName>
</protein>
<dbReference type="AlphaFoldDB" id="A0A4R3MJM8"/>
<dbReference type="PANTHER" id="PTHR32322">
    <property type="entry name" value="INNER MEMBRANE TRANSPORTER"/>
    <property type="match status" value="1"/>
</dbReference>
<feature type="transmembrane region" description="Helical" evidence="6">
    <location>
        <begin position="220"/>
        <end position="243"/>
    </location>
</feature>
<dbReference type="Pfam" id="PF00892">
    <property type="entry name" value="EamA"/>
    <property type="match status" value="2"/>
</dbReference>
<evidence type="ECO:0000256" key="1">
    <source>
        <dbReference type="ARBA" id="ARBA00004141"/>
    </source>
</evidence>
<comment type="subcellular location">
    <subcellularLocation>
        <location evidence="1">Membrane</location>
        <topology evidence="1">Multi-pass membrane protein</topology>
    </subcellularLocation>
</comment>
<keyword evidence="9" id="KW-1185">Reference proteome</keyword>
<dbReference type="InterPro" id="IPR000620">
    <property type="entry name" value="EamA_dom"/>
</dbReference>
<feature type="domain" description="EamA" evidence="7">
    <location>
        <begin position="20"/>
        <end position="149"/>
    </location>
</feature>
<evidence type="ECO:0000256" key="2">
    <source>
        <dbReference type="ARBA" id="ARBA00007362"/>
    </source>
</evidence>
<dbReference type="SUPFAM" id="SSF103481">
    <property type="entry name" value="Multidrug resistance efflux transporter EmrE"/>
    <property type="match status" value="2"/>
</dbReference>
<name>A0A4R3MJM8_9HYPH</name>
<feature type="transmembrane region" description="Helical" evidence="6">
    <location>
        <begin position="255"/>
        <end position="272"/>
    </location>
</feature>
<proteinExistence type="inferred from homology"/>
<feature type="transmembrane region" description="Helical" evidence="6">
    <location>
        <begin position="108"/>
        <end position="125"/>
    </location>
</feature>
<feature type="domain" description="EamA" evidence="7">
    <location>
        <begin position="162"/>
        <end position="297"/>
    </location>
</feature>
<dbReference type="RefSeq" id="WP_245499635.1">
    <property type="nucleotide sequence ID" value="NZ_SMAK01000002.1"/>
</dbReference>
<evidence type="ECO:0000256" key="5">
    <source>
        <dbReference type="ARBA" id="ARBA00023136"/>
    </source>
</evidence>
<sequence length="314" mass="33512">MTHTAAIASRDRLDILATSVLLLLCLTWGLNYALTKFVNLGLQPVFHTGLRSALAGAAILAWCAMRKVRLFERDGSLVPGIVAGTLFGVEFALIALGLDYTSASRSVVFVYTMPFVVAIGAHFLVPGERITPVSLGGLFLAFLGVLAVFSDKLSLPGPNAYFGDFLSILAAVLWGAVTILIKTTSLRRISAEKVLLYQLGVSAVVLLAIAPLFGPILRDVSAVVIGAFAFQVVVVATVTFLIWFWMIQVYPANRLTAFTFLTPVFGVLFGGLLLGEAIGWRLVAGLALVTFGIYLVNRPPRVSADAIGPDGRPS</sequence>
<feature type="transmembrane region" description="Helical" evidence="6">
    <location>
        <begin position="278"/>
        <end position="296"/>
    </location>
</feature>
<feature type="transmembrane region" description="Helical" evidence="6">
    <location>
        <begin position="45"/>
        <end position="65"/>
    </location>
</feature>
<evidence type="ECO:0000256" key="3">
    <source>
        <dbReference type="ARBA" id="ARBA00022692"/>
    </source>
</evidence>
<evidence type="ECO:0000313" key="8">
    <source>
        <dbReference type="EMBL" id="TCT12782.1"/>
    </source>
</evidence>
<keyword evidence="4 6" id="KW-1133">Transmembrane helix</keyword>
<evidence type="ECO:0000259" key="7">
    <source>
        <dbReference type="Pfam" id="PF00892"/>
    </source>
</evidence>
<feature type="transmembrane region" description="Helical" evidence="6">
    <location>
        <begin position="194"/>
        <end position="214"/>
    </location>
</feature>
<comment type="caution">
    <text evidence="8">The sequence shown here is derived from an EMBL/GenBank/DDBJ whole genome shotgun (WGS) entry which is preliminary data.</text>
</comment>
<dbReference type="InterPro" id="IPR050638">
    <property type="entry name" value="AA-Vitamin_Transporters"/>
</dbReference>
<reference evidence="8 9" key="1">
    <citation type="submission" date="2019-03" db="EMBL/GenBank/DDBJ databases">
        <title>Genomic Encyclopedia of Type Strains, Phase IV (KMG-IV): sequencing the most valuable type-strain genomes for metagenomic binning, comparative biology and taxonomic classification.</title>
        <authorList>
            <person name="Goeker M."/>
        </authorList>
    </citation>
    <scope>NUCLEOTIDE SEQUENCE [LARGE SCALE GENOMIC DNA]</scope>
    <source>
        <strain evidence="8 9">DSM 19345</strain>
    </source>
</reference>
<dbReference type="Proteomes" id="UP000295678">
    <property type="component" value="Unassembled WGS sequence"/>
</dbReference>
<feature type="transmembrane region" description="Helical" evidence="6">
    <location>
        <begin position="161"/>
        <end position="182"/>
    </location>
</feature>
<dbReference type="EMBL" id="SMAK01000002">
    <property type="protein sequence ID" value="TCT12782.1"/>
    <property type="molecule type" value="Genomic_DNA"/>
</dbReference>